<dbReference type="EMBL" id="SMCX01000027">
    <property type="protein sequence ID" value="TCW21175.1"/>
    <property type="molecule type" value="Genomic_DNA"/>
</dbReference>
<dbReference type="AlphaFoldDB" id="A0A177LDJ4"/>
<dbReference type="RefSeq" id="WP_063972179.1">
    <property type="nucleotide sequence ID" value="NZ_CP143053.1"/>
</dbReference>
<gene>
    <name evidence="1" type="ORF">EDD19_12711</name>
</gene>
<evidence type="ECO:0000313" key="1">
    <source>
        <dbReference type="EMBL" id="TCW21175.1"/>
    </source>
</evidence>
<dbReference type="Proteomes" id="UP000295805">
    <property type="component" value="Unassembled WGS sequence"/>
</dbReference>
<proteinExistence type="predicted"/>
<name>A0A177LDJ4_9ACTN</name>
<dbReference type="OrthoDB" id="4871302at2"/>
<comment type="caution">
    <text evidence="1">The sequence shown here is derived from an EMBL/GenBank/DDBJ whole genome shotgun (WGS) entry which is preliminary data.</text>
</comment>
<reference evidence="1 2" key="1">
    <citation type="submission" date="2019-03" db="EMBL/GenBank/DDBJ databases">
        <title>Root nodule microbial communities of legume samples collected from USA, Mexico and Botswana.</title>
        <authorList>
            <person name="Hirsch A."/>
        </authorList>
    </citation>
    <scope>NUCLEOTIDE SEQUENCE [LARGE SCALE GENOMIC DNA]</scope>
    <source>
        <strain evidence="1 2">55</strain>
    </source>
</reference>
<dbReference type="GeneID" id="89529403"/>
<accession>A0A177LDJ4</accession>
<protein>
    <submittedName>
        <fullName evidence="1">Uncharacterized protein</fullName>
    </submittedName>
</protein>
<organism evidence="1 2">
    <name type="scientific">Dietzia cinnamea</name>
    <dbReference type="NCBI Taxonomy" id="321318"/>
    <lineage>
        <taxon>Bacteria</taxon>
        <taxon>Bacillati</taxon>
        <taxon>Actinomycetota</taxon>
        <taxon>Actinomycetes</taxon>
        <taxon>Mycobacteriales</taxon>
        <taxon>Dietziaceae</taxon>
        <taxon>Dietzia</taxon>
    </lineage>
</organism>
<evidence type="ECO:0000313" key="2">
    <source>
        <dbReference type="Proteomes" id="UP000295805"/>
    </source>
</evidence>
<sequence>MAHFRVLPHRVASAASIKVEQWWYRLGDGEISDLPELVPGWDYNTHTVVGVDVEINTEELTSSTGLPIEAIELVITLDCPAVSERFLEKSAILDGPQSLAVEIPSGRAADSFIATAHLVAKSTEPLQQSPASVRSGARLFTSEPQRAQLEGSGGRFPVEVCGFSSIGFESAPWTLVSDFEELSDSFMGSIRLFVNSEHPLGALAAKPAQNATAARLMQIDTMRLLIAEIARSGMYESHASWPDGSVSYVVDSMCSAYFNRELSTMIQLLSVDPAAFERLLYDSLPFDEVASL</sequence>